<evidence type="ECO:0000313" key="1">
    <source>
        <dbReference type="EMBL" id="KAK6977619.1"/>
    </source>
</evidence>
<name>A0AAV9ZBX1_9AGAR</name>
<reference evidence="1 2" key="1">
    <citation type="journal article" date="2024" name="J Genomics">
        <title>Draft genome sequencing and assembly of Favolaschia claudopus CIRM-BRFM 2984 isolated from oak limbs.</title>
        <authorList>
            <person name="Navarro D."/>
            <person name="Drula E."/>
            <person name="Chaduli D."/>
            <person name="Cazenave R."/>
            <person name="Ahrendt S."/>
            <person name="Wang J."/>
            <person name="Lipzen A."/>
            <person name="Daum C."/>
            <person name="Barry K."/>
            <person name="Grigoriev I.V."/>
            <person name="Favel A."/>
            <person name="Rosso M.N."/>
            <person name="Martin F."/>
        </authorList>
    </citation>
    <scope>NUCLEOTIDE SEQUENCE [LARGE SCALE GENOMIC DNA]</scope>
    <source>
        <strain evidence="1 2">CIRM-BRFM 2984</strain>
    </source>
</reference>
<evidence type="ECO:0008006" key="3">
    <source>
        <dbReference type="Google" id="ProtNLM"/>
    </source>
</evidence>
<evidence type="ECO:0000313" key="2">
    <source>
        <dbReference type="Proteomes" id="UP001362999"/>
    </source>
</evidence>
<dbReference type="EMBL" id="JAWWNJ010000167">
    <property type="protein sequence ID" value="KAK6977619.1"/>
    <property type="molecule type" value="Genomic_DNA"/>
</dbReference>
<organism evidence="1 2">
    <name type="scientific">Favolaschia claudopus</name>
    <dbReference type="NCBI Taxonomy" id="2862362"/>
    <lineage>
        <taxon>Eukaryota</taxon>
        <taxon>Fungi</taxon>
        <taxon>Dikarya</taxon>
        <taxon>Basidiomycota</taxon>
        <taxon>Agaricomycotina</taxon>
        <taxon>Agaricomycetes</taxon>
        <taxon>Agaricomycetidae</taxon>
        <taxon>Agaricales</taxon>
        <taxon>Marasmiineae</taxon>
        <taxon>Mycenaceae</taxon>
        <taxon>Favolaschia</taxon>
    </lineage>
</organism>
<dbReference type="Proteomes" id="UP001362999">
    <property type="component" value="Unassembled WGS sequence"/>
</dbReference>
<protein>
    <recommendedName>
        <fullName evidence="3">F-box domain-containing protein</fullName>
    </recommendedName>
</protein>
<keyword evidence="2" id="KW-1185">Reference proteome</keyword>
<sequence length="462" mass="51201">MKSVFAGRLGTNYCPKDDEVLAIQKLIAEPIHQISLLDDEIALLQKAIDKLRQQRSRLSSYVTAHKVLISPTRRLPPDIIAEIFLACLPTHRNCVMSATEAPVLLGRICSSWRVLSLATPRLWATLHIVVPPQNCGALRLEATKLWLGRSGQCPLSISLHDATPMYSPVGVAALQSDSFLKELLPFSKRWKHVRFVTSLPAFQLLGHLTVNAEDVPLLESIGIFMQLHNLPSGLKWAHFDILKSPLLTSFSTAASEFDTQLPLRWHILTELSVGGSRWQTLDDEMVLQTLSRCPQLQTCKMIIHVASQSPLLHRPVELLFLHTLYLDLGNVCCCLLDRISAPGLRTFLLRGYGDLPVSFLGSCAFLENLDLECGSPNTPLLECLAALPKTMRQLTLRDRTARSGLWGLQGSINDAVLRLLTPIAEFSEEPTAYCCPSLAGFTLICGPSVADSALELFITRRM</sequence>
<comment type="caution">
    <text evidence="1">The sequence shown here is derived from an EMBL/GenBank/DDBJ whole genome shotgun (WGS) entry which is preliminary data.</text>
</comment>
<accession>A0AAV9ZBX1</accession>
<feature type="non-terminal residue" evidence="1">
    <location>
        <position position="462"/>
    </location>
</feature>
<dbReference type="AlphaFoldDB" id="A0AAV9ZBX1"/>
<gene>
    <name evidence="1" type="ORF">R3P38DRAFT_3123867</name>
</gene>
<proteinExistence type="predicted"/>